<evidence type="ECO:0000259" key="1">
    <source>
        <dbReference type="Pfam" id="PF13228"/>
    </source>
</evidence>
<name>A0A1H3P746_9ACTN</name>
<evidence type="ECO:0000313" key="2">
    <source>
        <dbReference type="EMBL" id="SDY96994.1"/>
    </source>
</evidence>
<accession>A0A1H3P746</accession>
<dbReference type="STRING" id="405436.SAMN05444365_104363"/>
<protein>
    <recommendedName>
        <fullName evidence="1">DUF4037 domain-containing protein</fullName>
    </recommendedName>
</protein>
<dbReference type="EMBL" id="FNPH01000004">
    <property type="protein sequence ID" value="SDY96994.1"/>
    <property type="molecule type" value="Genomic_DNA"/>
</dbReference>
<dbReference type="Pfam" id="PF13228">
    <property type="entry name" value="DUF4037"/>
    <property type="match status" value="1"/>
</dbReference>
<keyword evidence="3" id="KW-1185">Reference proteome</keyword>
<dbReference type="RefSeq" id="WP_091556474.1">
    <property type="nucleotide sequence ID" value="NZ_FNPH01000004.1"/>
</dbReference>
<organism evidence="2 3">
    <name type="scientific">Micromonospora pattaloongensis</name>
    <dbReference type="NCBI Taxonomy" id="405436"/>
    <lineage>
        <taxon>Bacteria</taxon>
        <taxon>Bacillati</taxon>
        <taxon>Actinomycetota</taxon>
        <taxon>Actinomycetes</taxon>
        <taxon>Micromonosporales</taxon>
        <taxon>Micromonosporaceae</taxon>
        <taxon>Micromonospora</taxon>
    </lineage>
</organism>
<gene>
    <name evidence="2" type="ORF">SAMN05444365_104363</name>
</gene>
<dbReference type="OrthoDB" id="3030at2"/>
<proteinExistence type="predicted"/>
<dbReference type="InterPro" id="IPR025117">
    <property type="entry name" value="DUF4037"/>
</dbReference>
<dbReference type="Proteomes" id="UP000242415">
    <property type="component" value="Unassembled WGS sequence"/>
</dbReference>
<feature type="domain" description="DUF4037" evidence="1">
    <location>
        <begin position="139"/>
        <end position="238"/>
    </location>
</feature>
<dbReference type="AlphaFoldDB" id="A0A1H3P746"/>
<sequence length="359" mass="39576">MGFVPGLELNRRFYTELIAPLLAARFPGLRYAAGRLDFGSELLGFDTPRSTDHDWGPRVQLFLDGADPALAQQIVAAFSAELPATFLDHPTRFAHDGDTGFGVLSAAGDRHGVTVSELGAWFEATLGFDPRRRVSDLDWLSAPTQRLAEVTGGAVFHDGLDGTLTAARDQLAWYPDDVWRYVLACQWSRIGREEHVVGRCGEVGDELGSAMVAARLARDLMRLCLLLARRYPPYNKWLGSAFARLPGAEELVGALRNALAASDWRTRERWLSHAYEEVATRMNDTGLAEPVDPRVRCFHNRPFLVLDAGRFTGALRAAITNPWLRRLPPVGAVDQYLDSTDLVTATPRTRAVVSAALAH</sequence>
<reference evidence="3" key="1">
    <citation type="submission" date="2016-10" db="EMBL/GenBank/DDBJ databases">
        <authorList>
            <person name="Varghese N."/>
            <person name="Submissions S."/>
        </authorList>
    </citation>
    <scope>NUCLEOTIDE SEQUENCE [LARGE SCALE GENOMIC DNA]</scope>
    <source>
        <strain evidence="3">DSM 45245</strain>
    </source>
</reference>
<evidence type="ECO:0000313" key="3">
    <source>
        <dbReference type="Proteomes" id="UP000242415"/>
    </source>
</evidence>